<dbReference type="Gene3D" id="1.10.10.10">
    <property type="entry name" value="Winged helix-like DNA-binding domain superfamily/Winged helix DNA-binding domain"/>
    <property type="match status" value="1"/>
</dbReference>
<accession>A0ABS2GF01</accession>
<dbReference type="SUPFAM" id="SSF46785">
    <property type="entry name" value="Winged helix' DNA-binding domain"/>
    <property type="match status" value="1"/>
</dbReference>
<dbReference type="Gene3D" id="3.40.190.290">
    <property type="match status" value="1"/>
</dbReference>
<dbReference type="RefSeq" id="WP_205087777.1">
    <property type="nucleotide sequence ID" value="NZ_JACJLA010000007.1"/>
</dbReference>
<evidence type="ECO:0000256" key="1">
    <source>
        <dbReference type="ARBA" id="ARBA00009437"/>
    </source>
</evidence>
<keyword evidence="4" id="KW-0804">Transcription</keyword>
<comment type="similarity">
    <text evidence="1">Belongs to the LysR transcriptional regulatory family.</text>
</comment>
<organism evidence="6 7">
    <name type="scientific">Veillonella magna</name>
    <dbReference type="NCBI Taxonomy" id="464322"/>
    <lineage>
        <taxon>Bacteria</taxon>
        <taxon>Bacillati</taxon>
        <taxon>Bacillota</taxon>
        <taxon>Negativicutes</taxon>
        <taxon>Veillonellales</taxon>
        <taxon>Veillonellaceae</taxon>
        <taxon>Veillonella</taxon>
    </lineage>
</organism>
<dbReference type="Proteomes" id="UP000707138">
    <property type="component" value="Unassembled WGS sequence"/>
</dbReference>
<evidence type="ECO:0000256" key="2">
    <source>
        <dbReference type="ARBA" id="ARBA00023015"/>
    </source>
</evidence>
<dbReference type="InterPro" id="IPR036390">
    <property type="entry name" value="WH_DNA-bd_sf"/>
</dbReference>
<evidence type="ECO:0000313" key="6">
    <source>
        <dbReference type="EMBL" id="MBM6912701.1"/>
    </source>
</evidence>
<evidence type="ECO:0000313" key="7">
    <source>
        <dbReference type="Proteomes" id="UP000707138"/>
    </source>
</evidence>
<evidence type="ECO:0000259" key="5">
    <source>
        <dbReference type="PROSITE" id="PS50931"/>
    </source>
</evidence>
<dbReference type="CDD" id="cd05466">
    <property type="entry name" value="PBP2_LTTR_substrate"/>
    <property type="match status" value="1"/>
</dbReference>
<reference evidence="6 7" key="1">
    <citation type="journal article" date="2021" name="Sci. Rep.">
        <title>The distribution of antibiotic resistance genes in chicken gut microbiota commensals.</title>
        <authorList>
            <person name="Juricova H."/>
            <person name="Matiasovicova J."/>
            <person name="Kubasova T."/>
            <person name="Cejkova D."/>
            <person name="Rychlik I."/>
        </authorList>
    </citation>
    <scope>NUCLEOTIDE SEQUENCE [LARGE SCALE GENOMIC DNA]</scope>
    <source>
        <strain evidence="6 7">An537</strain>
    </source>
</reference>
<keyword evidence="2" id="KW-0805">Transcription regulation</keyword>
<keyword evidence="3" id="KW-0238">DNA-binding</keyword>
<feature type="domain" description="HTH lysR-type" evidence="5">
    <location>
        <begin position="1"/>
        <end position="58"/>
    </location>
</feature>
<gene>
    <name evidence="6" type="ORF">H6A01_05105</name>
</gene>
<dbReference type="PANTHER" id="PTHR30419">
    <property type="entry name" value="HTH-TYPE TRANSCRIPTIONAL REGULATOR YBHD"/>
    <property type="match status" value="1"/>
</dbReference>
<proteinExistence type="inferred from homology"/>
<dbReference type="InterPro" id="IPR036388">
    <property type="entry name" value="WH-like_DNA-bd_sf"/>
</dbReference>
<dbReference type="PRINTS" id="PR00039">
    <property type="entry name" value="HTHLYSR"/>
</dbReference>
<dbReference type="PROSITE" id="PS50931">
    <property type="entry name" value="HTH_LYSR"/>
    <property type="match status" value="1"/>
</dbReference>
<evidence type="ECO:0000256" key="3">
    <source>
        <dbReference type="ARBA" id="ARBA00023125"/>
    </source>
</evidence>
<dbReference type="InterPro" id="IPR050950">
    <property type="entry name" value="HTH-type_LysR_regulators"/>
</dbReference>
<keyword evidence="7" id="KW-1185">Reference proteome</keyword>
<dbReference type="Pfam" id="PF03466">
    <property type="entry name" value="LysR_substrate"/>
    <property type="match status" value="1"/>
</dbReference>
<sequence length="313" mass="35597">MNQKQIEYFMTVYRHRNVQRAADELHVSRQGVSKMIRSLEEELGEALFQRTSQGLIPTPYANALLPHVNRIAEEYQHIARMRSLASDACRVVTIASMDHIMTYLGTAFITAFREAHPDITLSVVDTTDEKALQTLATESCDFAIVPGPVTEETFVSDELFYSRYAVRLRREDSLAAMPAITYRDLDGRLMIGKGRAYACFRRHMDNGVFLAGYKVDILAEISDERLITELVERTGAIAVGYDYSAFLYSSPQIVVRPFGENGGDGQWIYLVRRLHSPLTAAAQVFRDFLLRWLENHSMRNVPWPDEGRHAGVR</sequence>
<dbReference type="EMBL" id="JACJLA010000007">
    <property type="protein sequence ID" value="MBM6912701.1"/>
    <property type="molecule type" value="Genomic_DNA"/>
</dbReference>
<dbReference type="InterPro" id="IPR000847">
    <property type="entry name" value="LysR_HTH_N"/>
</dbReference>
<dbReference type="Pfam" id="PF00126">
    <property type="entry name" value="HTH_1"/>
    <property type="match status" value="1"/>
</dbReference>
<comment type="caution">
    <text evidence="6">The sequence shown here is derived from an EMBL/GenBank/DDBJ whole genome shotgun (WGS) entry which is preliminary data.</text>
</comment>
<protein>
    <submittedName>
        <fullName evidence="6">LysR family transcriptional regulator</fullName>
    </submittedName>
</protein>
<evidence type="ECO:0000256" key="4">
    <source>
        <dbReference type="ARBA" id="ARBA00023163"/>
    </source>
</evidence>
<name>A0ABS2GF01_9FIRM</name>
<dbReference type="SUPFAM" id="SSF53850">
    <property type="entry name" value="Periplasmic binding protein-like II"/>
    <property type="match status" value="1"/>
</dbReference>
<dbReference type="InterPro" id="IPR005119">
    <property type="entry name" value="LysR_subst-bd"/>
</dbReference>